<dbReference type="Pfam" id="PF00254">
    <property type="entry name" value="FKBP_C"/>
    <property type="match status" value="1"/>
</dbReference>
<dbReference type="GO" id="GO:0034587">
    <property type="term" value="P:piRNA processing"/>
    <property type="evidence" value="ECO:0007669"/>
    <property type="project" value="TreeGrafter"/>
</dbReference>
<dbReference type="SUPFAM" id="SSF48452">
    <property type="entry name" value="TPR-like"/>
    <property type="match status" value="1"/>
</dbReference>
<dbReference type="PROSITE" id="PS50005">
    <property type="entry name" value="TPR"/>
    <property type="match status" value="1"/>
</dbReference>
<dbReference type="STRING" id="48709.A0A1D2NKH0"/>
<keyword evidence="3 5" id="KW-0802">TPR repeat</keyword>
<evidence type="ECO:0000256" key="1">
    <source>
        <dbReference type="ARBA" id="ARBA00009648"/>
    </source>
</evidence>
<organism evidence="7 8">
    <name type="scientific">Orchesella cincta</name>
    <name type="common">Springtail</name>
    <name type="synonym">Podura cincta</name>
    <dbReference type="NCBI Taxonomy" id="48709"/>
    <lineage>
        <taxon>Eukaryota</taxon>
        <taxon>Metazoa</taxon>
        <taxon>Ecdysozoa</taxon>
        <taxon>Arthropoda</taxon>
        <taxon>Hexapoda</taxon>
        <taxon>Collembola</taxon>
        <taxon>Entomobryomorpha</taxon>
        <taxon>Entomobryoidea</taxon>
        <taxon>Orchesellidae</taxon>
        <taxon>Orchesellinae</taxon>
        <taxon>Orchesella</taxon>
    </lineage>
</organism>
<dbReference type="GO" id="GO:0003755">
    <property type="term" value="F:peptidyl-prolyl cis-trans isomerase activity"/>
    <property type="evidence" value="ECO:0007669"/>
    <property type="project" value="UniProtKB-KW"/>
</dbReference>
<name>A0A1D2NKH0_ORCCI</name>
<dbReference type="Gene3D" id="1.25.40.10">
    <property type="entry name" value="Tetratricopeptide repeat domain"/>
    <property type="match status" value="1"/>
</dbReference>
<keyword evidence="8" id="KW-1185">Reference proteome</keyword>
<dbReference type="InterPro" id="IPR046357">
    <property type="entry name" value="PPIase_dom_sf"/>
</dbReference>
<dbReference type="PANTHER" id="PTHR46674:SF1">
    <property type="entry name" value="INACTIVE PEPTIDYL-PROLYL CIS-TRANS ISOMERASE FKBP6"/>
    <property type="match status" value="1"/>
</dbReference>
<evidence type="ECO:0000256" key="5">
    <source>
        <dbReference type="PROSITE-ProRule" id="PRU00339"/>
    </source>
</evidence>
<dbReference type="GO" id="GO:0005737">
    <property type="term" value="C:cytoplasm"/>
    <property type="evidence" value="ECO:0007669"/>
    <property type="project" value="TreeGrafter"/>
</dbReference>
<dbReference type="EC" id="5.2.1.8" evidence="4"/>
<evidence type="ECO:0000256" key="2">
    <source>
        <dbReference type="ARBA" id="ARBA00022737"/>
    </source>
</evidence>
<dbReference type="InterPro" id="IPR001179">
    <property type="entry name" value="PPIase_FKBP_dom"/>
</dbReference>
<comment type="similarity">
    <text evidence="1">Belongs to the FKBP6 family.</text>
</comment>
<keyword evidence="4 7" id="KW-0413">Isomerase</keyword>
<dbReference type="SUPFAM" id="SSF54534">
    <property type="entry name" value="FKBP-like"/>
    <property type="match status" value="1"/>
</dbReference>
<feature type="domain" description="PPIase FKBP-type" evidence="6">
    <location>
        <begin position="125"/>
        <end position="214"/>
    </location>
</feature>
<keyword evidence="4" id="KW-0697">Rotamase</keyword>
<evidence type="ECO:0000313" key="7">
    <source>
        <dbReference type="EMBL" id="ODN05741.1"/>
    </source>
</evidence>
<dbReference type="PANTHER" id="PTHR46674">
    <property type="entry name" value="INACTIVE PEPTIDYL-PROLYL CIS-TRANS ISOMERASE FKBP6"/>
    <property type="match status" value="1"/>
</dbReference>
<gene>
    <name evidence="7" type="ORF">Ocin01_00943</name>
</gene>
<dbReference type="InterPro" id="IPR019734">
    <property type="entry name" value="TPR_rpt"/>
</dbReference>
<dbReference type="SMART" id="SM00028">
    <property type="entry name" value="TPR"/>
    <property type="match status" value="3"/>
</dbReference>
<dbReference type="Proteomes" id="UP000094527">
    <property type="component" value="Unassembled WGS sequence"/>
</dbReference>
<comment type="catalytic activity">
    <reaction evidence="4">
        <text>[protein]-peptidylproline (omega=180) = [protein]-peptidylproline (omega=0)</text>
        <dbReference type="Rhea" id="RHEA:16237"/>
        <dbReference type="Rhea" id="RHEA-COMP:10747"/>
        <dbReference type="Rhea" id="RHEA-COMP:10748"/>
        <dbReference type="ChEBI" id="CHEBI:83833"/>
        <dbReference type="ChEBI" id="CHEBI:83834"/>
        <dbReference type="EC" id="5.2.1.8"/>
    </reaction>
</comment>
<dbReference type="GO" id="GO:0007283">
    <property type="term" value="P:spermatogenesis"/>
    <property type="evidence" value="ECO:0007669"/>
    <property type="project" value="TreeGrafter"/>
</dbReference>
<dbReference type="Gene3D" id="3.10.50.40">
    <property type="match status" value="1"/>
</dbReference>
<keyword evidence="2" id="KW-0677">Repeat</keyword>
<feature type="repeat" description="TPR" evidence="5">
    <location>
        <begin position="329"/>
        <end position="362"/>
    </location>
</feature>
<dbReference type="InterPro" id="IPR011990">
    <property type="entry name" value="TPR-like_helical_dom_sf"/>
</dbReference>
<proteinExistence type="inferred from homology"/>
<evidence type="ECO:0000259" key="6">
    <source>
        <dbReference type="PROSITE" id="PS50059"/>
    </source>
</evidence>
<dbReference type="GO" id="GO:0051879">
    <property type="term" value="F:Hsp90 protein binding"/>
    <property type="evidence" value="ECO:0007669"/>
    <property type="project" value="TreeGrafter"/>
</dbReference>
<evidence type="ECO:0000256" key="3">
    <source>
        <dbReference type="ARBA" id="ARBA00022803"/>
    </source>
</evidence>
<protein>
    <recommendedName>
        <fullName evidence="4">peptidylprolyl isomerase</fullName>
        <ecNumber evidence="4">5.2.1.8</ecNumber>
    </recommendedName>
</protein>
<dbReference type="EMBL" id="LJIJ01000017">
    <property type="protein sequence ID" value="ODN05741.1"/>
    <property type="molecule type" value="Genomic_DNA"/>
</dbReference>
<sequence length="498" mass="56590">MELNVTEITEDFAHLAHVHSARPRFQNPAQLTKMKMGEGMAFDIDSMELEDGLEEDEEEVYDDDVLAMFSFGDVSEKEKMTTNTDLFDVEKSAHRDFPGTEKLMTPLNKEGTVIRQGSELQVPERSKLYFHYASICEGDDEVFDTTMSRKYPNVMDLRKETTIPGLALAVKSMCLSEVSRFIIYPEMAFGKAGCPPRILPDAKVMYVIQMLQFVEEAKLNTLHYMTSDERNQLPFEQIVKVAKDFRGEGNRHYQDQNHGSAIKKWRKALNMLEDYPVTTEEDDKVRREYVWMLYSNLAQSYLKLERPAQACSACKIGLKSAVENDFSSAKLLYRFAKAKLMLKDHDAALGLINQALKIEPKDRESIELKSQIVLESGRGMEMFKGIFKSNGKTTNGMSKGTQVQAVVKTYNNPDSEAKVNRRLKNLRSGYDLDDWVEDLAFCTASQKELVEMDAEKAVAGSKRSTSRIKPVLLSKFHLSTIFKSIDEELKSAESGNLK</sequence>
<comment type="caution">
    <text evidence="7">The sequence shown here is derived from an EMBL/GenBank/DDBJ whole genome shotgun (WGS) entry which is preliminary data.</text>
</comment>
<evidence type="ECO:0000313" key="8">
    <source>
        <dbReference type="Proteomes" id="UP000094527"/>
    </source>
</evidence>
<dbReference type="OrthoDB" id="8116123at2759"/>
<dbReference type="PROSITE" id="PS50059">
    <property type="entry name" value="FKBP_PPIASE"/>
    <property type="match status" value="1"/>
</dbReference>
<reference evidence="7 8" key="1">
    <citation type="journal article" date="2016" name="Genome Biol. Evol.">
        <title>Gene Family Evolution Reflects Adaptation to Soil Environmental Stressors in the Genome of the Collembolan Orchesella cincta.</title>
        <authorList>
            <person name="Faddeeva-Vakhrusheva A."/>
            <person name="Derks M.F."/>
            <person name="Anvar S.Y."/>
            <person name="Agamennone V."/>
            <person name="Suring W."/>
            <person name="Smit S."/>
            <person name="van Straalen N.M."/>
            <person name="Roelofs D."/>
        </authorList>
    </citation>
    <scope>NUCLEOTIDE SEQUENCE [LARGE SCALE GENOMIC DNA]</scope>
    <source>
        <tissue evidence="7">Mixed pool</tissue>
    </source>
</reference>
<dbReference type="InterPro" id="IPR042282">
    <property type="entry name" value="FKBP6/shu"/>
</dbReference>
<dbReference type="AlphaFoldDB" id="A0A1D2NKH0"/>
<evidence type="ECO:0000256" key="4">
    <source>
        <dbReference type="PROSITE-ProRule" id="PRU00277"/>
    </source>
</evidence>
<accession>A0A1D2NKH0</accession>